<gene>
    <name evidence="2" type="ORF">KHLLAP_LOCUS13216</name>
</gene>
<keyword evidence="1" id="KW-0732">Signal</keyword>
<reference evidence="2" key="1">
    <citation type="submission" date="2023-10" db="EMBL/GenBank/DDBJ databases">
        <authorList>
            <person name="Hackl T."/>
        </authorList>
    </citation>
    <scope>NUCLEOTIDE SEQUENCE</scope>
</reference>
<evidence type="ECO:0000256" key="1">
    <source>
        <dbReference type="SAM" id="SignalP"/>
    </source>
</evidence>
<comment type="caution">
    <text evidence="2">The sequence shown here is derived from an EMBL/GenBank/DDBJ whole genome shotgun (WGS) entry which is preliminary data.</text>
</comment>
<evidence type="ECO:0000313" key="3">
    <source>
        <dbReference type="Proteomes" id="UP001295740"/>
    </source>
</evidence>
<organism evidence="2 3">
    <name type="scientific">Anthostomella pinea</name>
    <dbReference type="NCBI Taxonomy" id="933095"/>
    <lineage>
        <taxon>Eukaryota</taxon>
        <taxon>Fungi</taxon>
        <taxon>Dikarya</taxon>
        <taxon>Ascomycota</taxon>
        <taxon>Pezizomycotina</taxon>
        <taxon>Sordariomycetes</taxon>
        <taxon>Xylariomycetidae</taxon>
        <taxon>Xylariales</taxon>
        <taxon>Xylariaceae</taxon>
        <taxon>Anthostomella</taxon>
    </lineage>
</organism>
<keyword evidence="3" id="KW-1185">Reference proteome</keyword>
<feature type="signal peptide" evidence="1">
    <location>
        <begin position="1"/>
        <end position="19"/>
    </location>
</feature>
<dbReference type="EMBL" id="CAUWAG010000020">
    <property type="protein sequence ID" value="CAJ2512748.1"/>
    <property type="molecule type" value="Genomic_DNA"/>
</dbReference>
<name>A0AAI8VYG8_9PEZI</name>
<feature type="chain" id="PRO_5042590841" evidence="1">
    <location>
        <begin position="20"/>
        <end position="149"/>
    </location>
</feature>
<accession>A0AAI8VYG8</accession>
<evidence type="ECO:0000313" key="2">
    <source>
        <dbReference type="EMBL" id="CAJ2512748.1"/>
    </source>
</evidence>
<sequence length="149" mass="16801">MRFLTLALAAGLLIKEAAAVNGLYIMGDWVLKENQKGGLVKNRNGCTVVREGTGPSQCLAVGNSDKTKSLEFNGGACTLKLFDTEGKCDEDAEPSYKTLSVTNEVIQKKQLKKNSIWKSRKFRWYRVECSDLRNSYNRYEYDNRVTQTC</sequence>
<protein>
    <submittedName>
        <fullName evidence="2">Uu.00g008670.m01.CDS01</fullName>
    </submittedName>
</protein>
<dbReference type="AlphaFoldDB" id="A0AAI8VYG8"/>
<proteinExistence type="predicted"/>
<dbReference type="Proteomes" id="UP001295740">
    <property type="component" value="Unassembled WGS sequence"/>
</dbReference>